<gene>
    <name evidence="2" type="ORF">FTUN_3561</name>
</gene>
<evidence type="ECO:0000313" key="2">
    <source>
        <dbReference type="EMBL" id="QJW96007.1"/>
    </source>
</evidence>
<keyword evidence="1" id="KW-0472">Membrane</keyword>
<name>A0A6M5YPN0_9BACT</name>
<protein>
    <submittedName>
        <fullName evidence="2">Uncharacterized protein</fullName>
    </submittedName>
</protein>
<keyword evidence="1" id="KW-1133">Transmembrane helix</keyword>
<dbReference type="KEGG" id="ftj:FTUN_3561"/>
<feature type="transmembrane region" description="Helical" evidence="1">
    <location>
        <begin position="23"/>
        <end position="44"/>
    </location>
</feature>
<keyword evidence="3" id="KW-1185">Reference proteome</keyword>
<accession>A0A6M5YPN0</accession>
<dbReference type="AlphaFoldDB" id="A0A6M5YPN0"/>
<evidence type="ECO:0000256" key="1">
    <source>
        <dbReference type="SAM" id="Phobius"/>
    </source>
</evidence>
<sequence length="49" mass="5639">MPRQKRAADDADIADRNKTIDRILIRVVCVVCGFFSFRHLHALVVESVR</sequence>
<keyword evidence="1" id="KW-0812">Transmembrane</keyword>
<dbReference type="Proteomes" id="UP000503447">
    <property type="component" value="Chromosome"/>
</dbReference>
<evidence type="ECO:0000313" key="3">
    <source>
        <dbReference type="Proteomes" id="UP000503447"/>
    </source>
</evidence>
<organism evidence="2 3">
    <name type="scientific">Frigoriglobus tundricola</name>
    <dbReference type="NCBI Taxonomy" id="2774151"/>
    <lineage>
        <taxon>Bacteria</taxon>
        <taxon>Pseudomonadati</taxon>
        <taxon>Planctomycetota</taxon>
        <taxon>Planctomycetia</taxon>
        <taxon>Gemmatales</taxon>
        <taxon>Gemmataceae</taxon>
        <taxon>Frigoriglobus</taxon>
    </lineage>
</organism>
<dbReference type="EMBL" id="CP053452">
    <property type="protein sequence ID" value="QJW96007.1"/>
    <property type="molecule type" value="Genomic_DNA"/>
</dbReference>
<proteinExistence type="predicted"/>
<reference evidence="3" key="1">
    <citation type="submission" date="2020-05" db="EMBL/GenBank/DDBJ databases">
        <title>Frigoriglobus tundricola gen. nov., sp. nov., a psychrotolerant cellulolytic planctomycete of the family Gemmataceae with two divergent copies of 16S rRNA gene.</title>
        <authorList>
            <person name="Kulichevskaya I.S."/>
            <person name="Ivanova A.A."/>
            <person name="Naumoff D.G."/>
            <person name="Beletsky A.V."/>
            <person name="Rijpstra W.I.C."/>
            <person name="Sinninghe Damste J.S."/>
            <person name="Mardanov A.V."/>
            <person name="Ravin N.V."/>
            <person name="Dedysh S.N."/>
        </authorList>
    </citation>
    <scope>NUCLEOTIDE SEQUENCE [LARGE SCALE GENOMIC DNA]</scope>
    <source>
        <strain evidence="3">PL17</strain>
    </source>
</reference>